<dbReference type="OrthoDB" id="370676at2"/>
<evidence type="ECO:0000256" key="2">
    <source>
        <dbReference type="ARBA" id="ARBA00022729"/>
    </source>
</evidence>
<dbReference type="Proteomes" id="UP000199636">
    <property type="component" value="Unassembled WGS sequence"/>
</dbReference>
<dbReference type="PANTHER" id="PTHR35936:SF35">
    <property type="entry name" value="L-CYSTINE-BINDING PROTEIN TCYJ"/>
    <property type="match status" value="1"/>
</dbReference>
<comment type="similarity">
    <text evidence="1">Belongs to the bacterial solute-binding protein 3 family.</text>
</comment>
<dbReference type="Gene3D" id="3.40.190.10">
    <property type="entry name" value="Periplasmic binding protein-like II"/>
    <property type="match status" value="2"/>
</dbReference>
<evidence type="ECO:0000256" key="1">
    <source>
        <dbReference type="ARBA" id="ARBA00010333"/>
    </source>
</evidence>
<proteinExistence type="inferred from homology"/>
<name>A0A1G8DWP8_9PSED</name>
<keyword evidence="2" id="KW-0732">Signal</keyword>
<evidence type="ECO:0000313" key="5">
    <source>
        <dbReference type="Proteomes" id="UP000199636"/>
    </source>
</evidence>
<dbReference type="PANTHER" id="PTHR35936">
    <property type="entry name" value="MEMBRANE-BOUND LYTIC MUREIN TRANSGLYCOSYLASE F"/>
    <property type="match status" value="1"/>
</dbReference>
<dbReference type="EMBL" id="FNDS01000002">
    <property type="protein sequence ID" value="SDH62015.1"/>
    <property type="molecule type" value="Genomic_DNA"/>
</dbReference>
<evidence type="ECO:0000313" key="4">
    <source>
        <dbReference type="EMBL" id="SDH62015.1"/>
    </source>
</evidence>
<evidence type="ECO:0000259" key="3">
    <source>
        <dbReference type="SMART" id="SM00062"/>
    </source>
</evidence>
<dbReference type="InterPro" id="IPR001638">
    <property type="entry name" value="Solute-binding_3/MltF_N"/>
</dbReference>
<dbReference type="SUPFAM" id="SSF53850">
    <property type="entry name" value="Periplasmic binding protein-like II"/>
    <property type="match status" value="1"/>
</dbReference>
<dbReference type="Pfam" id="PF00497">
    <property type="entry name" value="SBP_bac_3"/>
    <property type="match status" value="1"/>
</dbReference>
<dbReference type="SMART" id="SM00062">
    <property type="entry name" value="PBPb"/>
    <property type="match status" value="1"/>
</dbReference>
<dbReference type="RefSeq" id="WP_090261470.1">
    <property type="nucleotide sequence ID" value="NZ_FNDS01000002.1"/>
</dbReference>
<feature type="domain" description="Solute-binding protein family 3/N-terminal" evidence="3">
    <location>
        <begin position="41"/>
        <end position="265"/>
    </location>
</feature>
<gene>
    <name evidence="4" type="ORF">SAMN05216272_102204</name>
</gene>
<reference evidence="5" key="1">
    <citation type="submission" date="2016-10" db="EMBL/GenBank/DDBJ databases">
        <authorList>
            <person name="Varghese N."/>
            <person name="Submissions S."/>
        </authorList>
    </citation>
    <scope>NUCLEOTIDE SEQUENCE [LARGE SCALE GENOMIC DNA]</scope>
    <source>
        <strain evidence="5">CCM 7469</strain>
    </source>
</reference>
<organism evidence="4 5">
    <name type="scientific">Pseudomonas panipatensis</name>
    <dbReference type="NCBI Taxonomy" id="428992"/>
    <lineage>
        <taxon>Bacteria</taxon>
        <taxon>Pseudomonadati</taxon>
        <taxon>Pseudomonadota</taxon>
        <taxon>Gammaproteobacteria</taxon>
        <taxon>Pseudomonadales</taxon>
        <taxon>Pseudomonadaceae</taxon>
        <taxon>Pseudomonas</taxon>
    </lineage>
</organism>
<dbReference type="STRING" id="428992.SAMN05216272_102204"/>
<dbReference type="AlphaFoldDB" id="A0A1G8DWP8"/>
<sequence length="266" mass="30604">MHRHPFARFAVSARAWQWRRLGVGLLWLALALRGEAEERPPLRVMTDYWPPFRIEGQDGRIGGLDMDLLAELERRTGLRFEVQRAPWARGLAALQSGAADMMTGLARTPARAHYIDYLPQPYYACAPRLYGSQEVAPSIAHYDDLRGRTIGYVLESAYFEPFDSDTRLKKFGVSNEAQLLQMLSLGRLQLVIGTDCQVDYERRDPRLAERVVRTRFQPESRTDLYIGFSRQRPLVAERQLIEEALRQLLAEGWVQRAAGRYQPEAR</sequence>
<keyword evidence="5" id="KW-1185">Reference proteome</keyword>
<protein>
    <submittedName>
        <fullName evidence="4">Polar amino acid transport system substrate-binding protein</fullName>
    </submittedName>
</protein>
<accession>A0A1G8DWP8</accession>